<dbReference type="AlphaFoldDB" id="A0A510HM81"/>
<keyword evidence="1" id="KW-1133">Transmembrane helix</keyword>
<evidence type="ECO:0000313" key="2">
    <source>
        <dbReference type="EMBL" id="BBL80425.1"/>
    </source>
</evidence>
<dbReference type="Proteomes" id="UP000318065">
    <property type="component" value="Chromosome"/>
</dbReference>
<accession>A0A510HM81</accession>
<keyword evidence="1" id="KW-0472">Membrane</keyword>
<protein>
    <submittedName>
        <fullName evidence="2">Uncharacterized protein</fullName>
    </submittedName>
</protein>
<evidence type="ECO:0000256" key="1">
    <source>
        <dbReference type="SAM" id="Phobius"/>
    </source>
</evidence>
<feature type="transmembrane region" description="Helical" evidence="1">
    <location>
        <begin position="319"/>
        <end position="346"/>
    </location>
</feature>
<gene>
    <name evidence="2" type="ORF">RxyAA322_22790</name>
</gene>
<sequence>MRGRRLVLGYDGGCGACSALAQRIEEAVGERLEVRSLHDPQVEHWREQALGKDAPWAPTLIEVSGDKARAWTGVWMGAALARRLGPTATWRVMQALGEAGTSSTGVASMEEASGISRGRFLKAMGGLAVVFPLLSLRGVASTAQAQLITTGTLAQRQRIAKIVHNSYQYKNILSDLNKPIDFASARFGILEETGMASVAARTRDSVGLAAIALFFVDLRTGRVQYCRYATMSPRNSDKTVIDSNYVEIVAYEKGQVVGKVSLVGESVVKSNGKKMSVDQYLEESAQQSSGASYRSGSEASLASTCRRGYRRCVRDRFNFCFYSVNGLCFIARYFGIAGIIACWLYPDKRSGCQAIARVSCYRDYC</sequence>
<dbReference type="OrthoDB" id="3689067at2"/>
<keyword evidence="3" id="KW-1185">Reference proteome</keyword>
<reference evidence="2" key="1">
    <citation type="journal article" date="2019" name="Microbiol. Resour. Announc.">
        <title>Complete Genome Sequence of Rubrobacter xylanophilus Strain AA3-22, Isolated from Arima Onsen in Japan.</title>
        <authorList>
            <person name="Tomariguchi N."/>
            <person name="Miyazaki K."/>
        </authorList>
    </citation>
    <scope>NUCLEOTIDE SEQUENCE [LARGE SCALE GENOMIC DNA]</scope>
    <source>
        <strain evidence="2">AA3-22</strain>
    </source>
</reference>
<dbReference type="EMBL" id="AP019791">
    <property type="protein sequence ID" value="BBL80425.1"/>
    <property type="molecule type" value="Genomic_DNA"/>
</dbReference>
<evidence type="ECO:0000313" key="3">
    <source>
        <dbReference type="Proteomes" id="UP000318065"/>
    </source>
</evidence>
<organism evidence="2 3">
    <name type="scientific">Rubrobacter xylanophilus</name>
    <dbReference type="NCBI Taxonomy" id="49319"/>
    <lineage>
        <taxon>Bacteria</taxon>
        <taxon>Bacillati</taxon>
        <taxon>Actinomycetota</taxon>
        <taxon>Rubrobacteria</taxon>
        <taxon>Rubrobacterales</taxon>
        <taxon>Rubrobacteraceae</taxon>
        <taxon>Rubrobacter</taxon>
    </lineage>
</organism>
<proteinExistence type="predicted"/>
<dbReference type="RefSeq" id="WP_143528429.1">
    <property type="nucleotide sequence ID" value="NZ_AP019791.1"/>
</dbReference>
<name>A0A510HM81_9ACTN</name>
<keyword evidence="1" id="KW-0812">Transmembrane</keyword>